<dbReference type="Gene3D" id="2.140.10.30">
    <property type="entry name" value="Dipeptidylpeptidase IV, N-terminal domain"/>
    <property type="match status" value="1"/>
</dbReference>
<feature type="domain" description="Dipeptidylpeptidase IV N-terminal" evidence="2">
    <location>
        <begin position="107"/>
        <end position="438"/>
    </location>
</feature>
<keyword evidence="4" id="KW-1185">Reference proteome</keyword>
<protein>
    <submittedName>
        <fullName evidence="3">Prolyl tripeptidyl peptidase</fullName>
        <ecNumber evidence="3">3.4.14.12</ecNumber>
    </submittedName>
</protein>
<dbReference type="KEGG" id="pnd:Pla175_50640"/>
<evidence type="ECO:0000313" key="3">
    <source>
        <dbReference type="EMBL" id="QDU91634.1"/>
    </source>
</evidence>
<dbReference type="AlphaFoldDB" id="A0A518DJH4"/>
<dbReference type="Gene3D" id="3.40.50.1820">
    <property type="entry name" value="alpha/beta hydrolase"/>
    <property type="match status" value="1"/>
</dbReference>
<dbReference type="EC" id="3.4.14.12" evidence="3"/>
<dbReference type="InterPro" id="IPR002469">
    <property type="entry name" value="Peptidase_S9B_N"/>
</dbReference>
<dbReference type="Pfam" id="PF00326">
    <property type="entry name" value="Peptidase_S9"/>
    <property type="match status" value="1"/>
</dbReference>
<dbReference type="SUPFAM" id="SSF53474">
    <property type="entry name" value="alpha/beta-Hydrolases"/>
    <property type="match status" value="1"/>
</dbReference>
<dbReference type="Pfam" id="PF00930">
    <property type="entry name" value="DPPIV_N"/>
    <property type="match status" value="1"/>
</dbReference>
<organism evidence="3 4">
    <name type="scientific">Pirellulimonas nuda</name>
    <dbReference type="NCBI Taxonomy" id="2528009"/>
    <lineage>
        <taxon>Bacteria</taxon>
        <taxon>Pseudomonadati</taxon>
        <taxon>Planctomycetota</taxon>
        <taxon>Planctomycetia</taxon>
        <taxon>Pirellulales</taxon>
        <taxon>Lacipirellulaceae</taxon>
        <taxon>Pirellulimonas</taxon>
    </lineage>
</organism>
<dbReference type="InterPro" id="IPR001375">
    <property type="entry name" value="Peptidase_S9_cat"/>
</dbReference>
<dbReference type="InterPro" id="IPR050278">
    <property type="entry name" value="Serine_Prot_S9B/DPPIV"/>
</dbReference>
<dbReference type="PANTHER" id="PTHR11731:SF193">
    <property type="entry name" value="DIPEPTIDYL PEPTIDASE 9"/>
    <property type="match status" value="1"/>
</dbReference>
<gene>
    <name evidence="3" type="primary">ptpA_3</name>
    <name evidence="3" type="ORF">Pla175_50640</name>
</gene>
<evidence type="ECO:0000259" key="1">
    <source>
        <dbReference type="Pfam" id="PF00326"/>
    </source>
</evidence>
<evidence type="ECO:0000313" key="4">
    <source>
        <dbReference type="Proteomes" id="UP000317429"/>
    </source>
</evidence>
<reference evidence="3 4" key="1">
    <citation type="submission" date="2019-02" db="EMBL/GenBank/DDBJ databases">
        <title>Deep-cultivation of Planctomycetes and their phenomic and genomic characterization uncovers novel biology.</title>
        <authorList>
            <person name="Wiegand S."/>
            <person name="Jogler M."/>
            <person name="Boedeker C."/>
            <person name="Pinto D."/>
            <person name="Vollmers J."/>
            <person name="Rivas-Marin E."/>
            <person name="Kohn T."/>
            <person name="Peeters S.H."/>
            <person name="Heuer A."/>
            <person name="Rast P."/>
            <person name="Oberbeckmann S."/>
            <person name="Bunk B."/>
            <person name="Jeske O."/>
            <person name="Meyerdierks A."/>
            <person name="Storesund J.E."/>
            <person name="Kallscheuer N."/>
            <person name="Luecker S."/>
            <person name="Lage O.M."/>
            <person name="Pohl T."/>
            <person name="Merkel B.J."/>
            <person name="Hornburger P."/>
            <person name="Mueller R.-W."/>
            <person name="Bruemmer F."/>
            <person name="Labrenz M."/>
            <person name="Spormann A.M."/>
            <person name="Op den Camp H."/>
            <person name="Overmann J."/>
            <person name="Amann R."/>
            <person name="Jetten M.S.M."/>
            <person name="Mascher T."/>
            <person name="Medema M.H."/>
            <person name="Devos D.P."/>
            <person name="Kaster A.-K."/>
            <person name="Ovreas L."/>
            <person name="Rohde M."/>
            <person name="Galperin M.Y."/>
            <person name="Jogler C."/>
        </authorList>
    </citation>
    <scope>NUCLEOTIDE SEQUENCE [LARGE SCALE GENOMIC DNA]</scope>
    <source>
        <strain evidence="3 4">Pla175</strain>
    </source>
</reference>
<dbReference type="GO" id="GO:0008236">
    <property type="term" value="F:serine-type peptidase activity"/>
    <property type="evidence" value="ECO:0007669"/>
    <property type="project" value="InterPro"/>
</dbReference>
<dbReference type="GO" id="GO:0008239">
    <property type="term" value="F:dipeptidyl-peptidase activity"/>
    <property type="evidence" value="ECO:0007669"/>
    <property type="project" value="TreeGrafter"/>
</dbReference>
<dbReference type="InterPro" id="IPR029058">
    <property type="entry name" value="AB_hydrolase_fold"/>
</dbReference>
<accession>A0A518DJH4</accession>
<sequence length="720" mass="78600">MTLATTATAGESFLRQFAATSRFRLGEPSNVCPTPDGDAVLFLRSGPRSFVRDLYTLDVATGVEQRLASADTLLEGKSEELTDAELARRERMRLSARGIATFELSRDGKQLLIPLSGRLYLLDRQTRGVTQLEIDAETPIDARLSPDGAKAAFVSDGDLYVHDIASKTTRRLTHGADEDLSHGLAEFVAQEEMARMHGYWWSPDSRQIAYQQTDTADVERWLIADPANPAKPPTQWPYPRPGMTNAAVRLGVVSVDGGETHWVDWGSTDSAAGFPYLASVAWSDNAPLTLLVQNRTQTAERLLAVDPDTGGTRELLSETDDAWLNLEGSTPRWLADGASFLWASERSGAWRLELRSAEGALIRTLTPPGLGYRRVVHLDEAAGSVVVSGGPDPTQTQLFRVPLDGRGEPEPLTPAAGVYSAVYAKRGGVCVRTASGLAGPSQHVVLRGDGSRAGELRNVAETPPFEPNVELTKVGDGPGLYAAVVRPRDFDPSKKYPVLVNVYAGPHAQLVTHNGRGYLLNQWLADQGYVVVLIDGRGTPSRGRAWERVIKHNLIEAPLEDQVAGLQALGAKHPELDLARVGVYGWSFGGYCSAMAVMQRPDVFRVGVAGAPVADFRDYDTHYTERYLGLPEDNTAGYDASSVLTHADRLTRPLLIIHGTADDNVYFLHSVKMSNALLRAGRPHDFLPLMGQTHMVSEPEVVERMYQRMAGYFASHLQTE</sequence>
<dbReference type="EMBL" id="CP036291">
    <property type="protein sequence ID" value="QDU91634.1"/>
    <property type="molecule type" value="Genomic_DNA"/>
</dbReference>
<dbReference type="SUPFAM" id="SSF82171">
    <property type="entry name" value="DPP6 N-terminal domain-like"/>
    <property type="match status" value="1"/>
</dbReference>
<dbReference type="GO" id="GO:0006508">
    <property type="term" value="P:proteolysis"/>
    <property type="evidence" value="ECO:0007669"/>
    <property type="project" value="InterPro"/>
</dbReference>
<proteinExistence type="predicted"/>
<name>A0A518DJH4_9BACT</name>
<keyword evidence="3" id="KW-0378">Hydrolase</keyword>
<feature type="domain" description="Peptidase S9 prolyl oligopeptidase catalytic" evidence="1">
    <location>
        <begin position="522"/>
        <end position="718"/>
    </location>
</feature>
<evidence type="ECO:0000259" key="2">
    <source>
        <dbReference type="Pfam" id="PF00930"/>
    </source>
</evidence>
<dbReference type="Proteomes" id="UP000317429">
    <property type="component" value="Chromosome"/>
</dbReference>
<dbReference type="PANTHER" id="PTHR11731">
    <property type="entry name" value="PROTEASE FAMILY S9B,C DIPEPTIDYL-PEPTIDASE IV-RELATED"/>
    <property type="match status" value="1"/>
</dbReference>